<evidence type="ECO:0000256" key="1">
    <source>
        <dbReference type="SAM" id="Phobius"/>
    </source>
</evidence>
<keyword evidence="1" id="KW-0812">Transmembrane</keyword>
<evidence type="ECO:0000313" key="2">
    <source>
        <dbReference type="EMBL" id="GAC26735.1"/>
    </source>
</evidence>
<accession>K6ZTT7</accession>
<keyword evidence="1" id="KW-0472">Membrane</keyword>
<gene>
    <name evidence="2" type="ORF">GMES_4469</name>
</gene>
<name>K6ZTT7_9ALTE</name>
<reference evidence="2 3" key="1">
    <citation type="journal article" date="2017" name="Antonie Van Leeuwenhoek">
        <title>Rhizobium rhizosphaerae sp. nov., a novel species isolated from rice rhizosphere.</title>
        <authorList>
            <person name="Zhao J.J."/>
            <person name="Zhang J."/>
            <person name="Zhang R.J."/>
            <person name="Zhang C.W."/>
            <person name="Yin H.Q."/>
            <person name="Zhang X.X."/>
        </authorList>
    </citation>
    <scope>NUCLEOTIDE SEQUENCE [LARGE SCALE GENOMIC DNA]</scope>
    <source>
        <strain evidence="2 3">KMM 241</strain>
    </source>
</reference>
<protein>
    <submittedName>
        <fullName evidence="2">Uncharacterized protein</fullName>
    </submittedName>
</protein>
<organism evidence="2 3">
    <name type="scientific">Paraglaciecola mesophila KMM 241</name>
    <dbReference type="NCBI Taxonomy" id="1128912"/>
    <lineage>
        <taxon>Bacteria</taxon>
        <taxon>Pseudomonadati</taxon>
        <taxon>Pseudomonadota</taxon>
        <taxon>Gammaproteobacteria</taxon>
        <taxon>Alteromonadales</taxon>
        <taxon>Alteromonadaceae</taxon>
        <taxon>Paraglaciecola</taxon>
    </lineage>
</organism>
<dbReference type="EMBL" id="BAEP01000089">
    <property type="protein sequence ID" value="GAC26735.1"/>
    <property type="molecule type" value="Genomic_DNA"/>
</dbReference>
<dbReference type="AlphaFoldDB" id="K6ZTT7"/>
<dbReference type="Proteomes" id="UP000006263">
    <property type="component" value="Unassembled WGS sequence"/>
</dbReference>
<comment type="caution">
    <text evidence="2">The sequence shown here is derived from an EMBL/GenBank/DDBJ whole genome shotgun (WGS) entry which is preliminary data.</text>
</comment>
<keyword evidence="1" id="KW-1133">Transmembrane helix</keyword>
<proteinExistence type="predicted"/>
<evidence type="ECO:0000313" key="3">
    <source>
        <dbReference type="Proteomes" id="UP000006263"/>
    </source>
</evidence>
<feature type="transmembrane region" description="Helical" evidence="1">
    <location>
        <begin position="20"/>
        <end position="42"/>
    </location>
</feature>
<sequence length="43" mass="5027">MFAYDSLTSWFVNLADNLQQSYLDLFLLFLLGKVVNKLFVLLL</sequence>